<dbReference type="Pfam" id="PF26147">
    <property type="entry name" value="AB_HYDROLASE_YMC0-YMC35"/>
    <property type="match status" value="2"/>
</dbReference>
<sequence length="659" mass="72379">MIQQEERCANQVALGTETPKTAEAPTQQEEPTSTAQIDIEPTNPIQSSITANISGWASFLSSRSLLAKRITDTEHREEDTMEVMDIDEGDDERSSTLSLAVTPESRAGKDPAARETLASKSIPAPPRSPSPSPRPKAKPDDLKGSKRASVSPAPSKGSGRASPRVPPPPNLVLPTWDDTFLIPPRSSVPRVNSDSAFTKTVRFVSGMLFAKDDSASVERDKAHSKSGEHFADFGNELPRIWDVIDEQDDNFLQGCKRVVVIGIHGWFPGAVMRTVLGEPTGTSNKFVTMMCQALDVFQEQHKVRFEKVTQIPLEGEGTISKRVERLYTNLTTNSEWMNDLHAADAILVATHSQGSIVSTHLLERLIREKHIKTSRTSDLLATASAALTSGGMSSAARSTQRVCCLALCGIHLGPLRYLSSSSLLQPYIQYFESAAAKELFEFQSTNSEASKVYVRALRTVVDHGVKMVFIASLNDQVVPLYSGLFTAASHPLILRALYIDGDAYHSSDFLSNLLVLLLRVMNIGLSDSGLLTHLSEATAGSLSGIGHSTAYEELATYSLAVNYLFLTDHGSNEHPELVVQHFDANTELNDYEIPWSLRDLIANEGVTHFFRSDFANLRNAFPDWHPKTAILRDIKRKLQPIQRLNTNLSMSMGSSHSKL</sequence>
<feature type="region of interest" description="Disordered" evidence="1">
    <location>
        <begin position="71"/>
        <end position="171"/>
    </location>
</feature>
<keyword evidence="4" id="KW-1185">Reference proteome</keyword>
<name>A0A9P5N7C7_9AGAM</name>
<feature type="domain" description="YMC020W-like alpha/beta hydrolase" evidence="2">
    <location>
        <begin position="255"/>
        <end position="376"/>
    </location>
</feature>
<dbReference type="InterPro" id="IPR058934">
    <property type="entry name" value="YMC020W-like"/>
</dbReference>
<feature type="region of interest" description="Disordered" evidence="1">
    <location>
        <begin position="1"/>
        <end position="44"/>
    </location>
</feature>
<evidence type="ECO:0000256" key="1">
    <source>
        <dbReference type="SAM" id="MobiDB-lite"/>
    </source>
</evidence>
<protein>
    <recommendedName>
        <fullName evidence="2">YMC020W-like alpha/beta hydrolase domain-containing protein</fullName>
    </recommendedName>
</protein>
<dbReference type="AlphaFoldDB" id="A0A9P5N7C7"/>
<dbReference type="EMBL" id="WHVB01000001">
    <property type="protein sequence ID" value="KAF8487334.1"/>
    <property type="molecule type" value="Genomic_DNA"/>
</dbReference>
<feature type="compositionally biased region" description="Polar residues" evidence="1">
    <location>
        <begin position="24"/>
        <end position="36"/>
    </location>
</feature>
<dbReference type="InterPro" id="IPR058933">
    <property type="entry name" value="YMC020W-like_ab_hydrolase"/>
</dbReference>
<gene>
    <name evidence="3" type="ORF">DFH94DRAFT_621863</name>
</gene>
<comment type="caution">
    <text evidence="3">The sequence shown here is derived from an EMBL/GenBank/DDBJ whole genome shotgun (WGS) entry which is preliminary data.</text>
</comment>
<accession>A0A9P5N7C7</accession>
<dbReference type="Proteomes" id="UP000759537">
    <property type="component" value="Unassembled WGS sequence"/>
</dbReference>
<feature type="domain" description="YMC020W-like alpha/beta hydrolase" evidence="2">
    <location>
        <begin position="398"/>
        <end position="602"/>
    </location>
</feature>
<evidence type="ECO:0000313" key="4">
    <source>
        <dbReference type="Proteomes" id="UP000759537"/>
    </source>
</evidence>
<evidence type="ECO:0000313" key="3">
    <source>
        <dbReference type="EMBL" id="KAF8487334.1"/>
    </source>
</evidence>
<dbReference type="PANTHER" id="PTHR47349:SF1">
    <property type="entry name" value="AER328WP"/>
    <property type="match status" value="1"/>
</dbReference>
<dbReference type="OrthoDB" id="5598028at2759"/>
<reference evidence="3" key="1">
    <citation type="submission" date="2019-10" db="EMBL/GenBank/DDBJ databases">
        <authorList>
            <consortium name="DOE Joint Genome Institute"/>
            <person name="Kuo A."/>
            <person name="Miyauchi S."/>
            <person name="Kiss E."/>
            <person name="Drula E."/>
            <person name="Kohler A."/>
            <person name="Sanchez-Garcia M."/>
            <person name="Andreopoulos B."/>
            <person name="Barry K.W."/>
            <person name="Bonito G."/>
            <person name="Buee M."/>
            <person name="Carver A."/>
            <person name="Chen C."/>
            <person name="Cichocki N."/>
            <person name="Clum A."/>
            <person name="Culley D."/>
            <person name="Crous P.W."/>
            <person name="Fauchery L."/>
            <person name="Girlanda M."/>
            <person name="Hayes R."/>
            <person name="Keri Z."/>
            <person name="LaButti K."/>
            <person name="Lipzen A."/>
            <person name="Lombard V."/>
            <person name="Magnuson J."/>
            <person name="Maillard F."/>
            <person name="Morin E."/>
            <person name="Murat C."/>
            <person name="Nolan M."/>
            <person name="Ohm R."/>
            <person name="Pangilinan J."/>
            <person name="Pereira M."/>
            <person name="Perotto S."/>
            <person name="Peter M."/>
            <person name="Riley R."/>
            <person name="Sitrit Y."/>
            <person name="Stielow B."/>
            <person name="Szollosi G."/>
            <person name="Zifcakova L."/>
            <person name="Stursova M."/>
            <person name="Spatafora J.W."/>
            <person name="Tedersoo L."/>
            <person name="Vaario L.-M."/>
            <person name="Yamada A."/>
            <person name="Yan M."/>
            <person name="Wang P."/>
            <person name="Xu J."/>
            <person name="Bruns T."/>
            <person name="Baldrian P."/>
            <person name="Vilgalys R."/>
            <person name="Henrissat B."/>
            <person name="Grigoriev I.V."/>
            <person name="Hibbett D."/>
            <person name="Nagy L.G."/>
            <person name="Martin F.M."/>
        </authorList>
    </citation>
    <scope>NUCLEOTIDE SEQUENCE</scope>
    <source>
        <strain evidence="3">Prilba</strain>
    </source>
</reference>
<proteinExistence type="predicted"/>
<reference evidence="3" key="2">
    <citation type="journal article" date="2020" name="Nat. Commun.">
        <title>Large-scale genome sequencing of mycorrhizal fungi provides insights into the early evolution of symbiotic traits.</title>
        <authorList>
            <person name="Miyauchi S."/>
            <person name="Kiss E."/>
            <person name="Kuo A."/>
            <person name="Drula E."/>
            <person name="Kohler A."/>
            <person name="Sanchez-Garcia M."/>
            <person name="Morin E."/>
            <person name="Andreopoulos B."/>
            <person name="Barry K.W."/>
            <person name="Bonito G."/>
            <person name="Buee M."/>
            <person name="Carver A."/>
            <person name="Chen C."/>
            <person name="Cichocki N."/>
            <person name="Clum A."/>
            <person name="Culley D."/>
            <person name="Crous P.W."/>
            <person name="Fauchery L."/>
            <person name="Girlanda M."/>
            <person name="Hayes R.D."/>
            <person name="Keri Z."/>
            <person name="LaButti K."/>
            <person name="Lipzen A."/>
            <person name="Lombard V."/>
            <person name="Magnuson J."/>
            <person name="Maillard F."/>
            <person name="Murat C."/>
            <person name="Nolan M."/>
            <person name="Ohm R.A."/>
            <person name="Pangilinan J."/>
            <person name="Pereira M.F."/>
            <person name="Perotto S."/>
            <person name="Peter M."/>
            <person name="Pfister S."/>
            <person name="Riley R."/>
            <person name="Sitrit Y."/>
            <person name="Stielow J.B."/>
            <person name="Szollosi G."/>
            <person name="Zifcakova L."/>
            <person name="Stursova M."/>
            <person name="Spatafora J.W."/>
            <person name="Tedersoo L."/>
            <person name="Vaario L.M."/>
            <person name="Yamada A."/>
            <person name="Yan M."/>
            <person name="Wang P."/>
            <person name="Xu J."/>
            <person name="Bruns T."/>
            <person name="Baldrian P."/>
            <person name="Vilgalys R."/>
            <person name="Dunand C."/>
            <person name="Henrissat B."/>
            <person name="Grigoriev I.V."/>
            <person name="Hibbett D."/>
            <person name="Nagy L.G."/>
            <person name="Martin F.M."/>
        </authorList>
    </citation>
    <scope>NUCLEOTIDE SEQUENCE</scope>
    <source>
        <strain evidence="3">Prilba</strain>
    </source>
</reference>
<feature type="compositionally biased region" description="Pro residues" evidence="1">
    <location>
        <begin position="123"/>
        <end position="134"/>
    </location>
</feature>
<evidence type="ECO:0000259" key="2">
    <source>
        <dbReference type="Pfam" id="PF26147"/>
    </source>
</evidence>
<dbReference type="PANTHER" id="PTHR47349">
    <property type="entry name" value="CHROMOSOME 8, WHOLE GENOME SHOTGUN SEQUENCE"/>
    <property type="match status" value="1"/>
</dbReference>
<feature type="compositionally biased region" description="Acidic residues" evidence="1">
    <location>
        <begin position="79"/>
        <end position="91"/>
    </location>
</feature>
<organism evidence="3 4">
    <name type="scientific">Russula ochroleuca</name>
    <dbReference type="NCBI Taxonomy" id="152965"/>
    <lineage>
        <taxon>Eukaryota</taxon>
        <taxon>Fungi</taxon>
        <taxon>Dikarya</taxon>
        <taxon>Basidiomycota</taxon>
        <taxon>Agaricomycotina</taxon>
        <taxon>Agaricomycetes</taxon>
        <taxon>Russulales</taxon>
        <taxon>Russulaceae</taxon>
        <taxon>Russula</taxon>
    </lineage>
</organism>